<comment type="caution">
    <text evidence="1">The sequence shown here is derived from an EMBL/GenBank/DDBJ whole genome shotgun (WGS) entry which is preliminary data.</text>
</comment>
<evidence type="ECO:0008006" key="3">
    <source>
        <dbReference type="Google" id="ProtNLM"/>
    </source>
</evidence>
<evidence type="ECO:0000313" key="1">
    <source>
        <dbReference type="EMBL" id="MDT3401175.1"/>
    </source>
</evidence>
<protein>
    <recommendedName>
        <fullName evidence="3">Alpha/beta hydrolase</fullName>
    </recommendedName>
</protein>
<sequence>MRSHYIRFVIWIALLFPIHQEAKCAIWQWSVSVNYATKYGRDSKAYLWIPEKCKRVRAIIFAQNNMEEQSILENKRFREEMSKLGIAEVWVSPGFDLSFDFQQGAGDIYRNIMRDLGTTSGYTELKYVPFIGLGHSAAASSPYYMAAWCPEKAIAAISVSGQWPYFRAKNFAPDVWGSKNIDFIPCLETMGEYEAAVIWSAEGLKQRADHPNLPLSMLACPGEGHFNATQEKIDFLAFYIAKALKFRLPKNYNERSESLSKVDPTVTGWLMEKWSGDKDLNLKAAPVKTYAGSKAEAFWFFDKETVSAVRKYQRRFSGLKTPLIGYLQNDTIIKQENTHNQIRLAFDPMSDGITFHVKPFFYDRVPGGSPRPGSWSGQPEGTPISFPIAAGLTVERITGPVIKINDSTFRVEPQYGFDKTERGYEAWFAAVFKGDAYFRSAVQQAKMQLRPRNVLGEDQTITFLPIPNLNRKSKHVKPQALASSGLTVHFSVLEGPAIVKDNYIHLQPIPPNAKFPVKVVVEAWQYGSSKGHKVKTAEPIQQTFYIL</sequence>
<proteinExistence type="predicted"/>
<name>A0ABU3GN20_9SPHI</name>
<accession>A0ABU3GN20</accession>
<dbReference type="EMBL" id="JAVLVU010000001">
    <property type="protein sequence ID" value="MDT3401175.1"/>
    <property type="molecule type" value="Genomic_DNA"/>
</dbReference>
<dbReference type="RefSeq" id="WP_311947020.1">
    <property type="nucleotide sequence ID" value="NZ_JAVLVU010000001.1"/>
</dbReference>
<evidence type="ECO:0000313" key="2">
    <source>
        <dbReference type="Proteomes" id="UP001258315"/>
    </source>
</evidence>
<reference evidence="2" key="1">
    <citation type="submission" date="2023-07" db="EMBL/GenBank/DDBJ databases">
        <title>Functional and genomic diversity of the sorghum phyllosphere microbiome.</title>
        <authorList>
            <person name="Shade A."/>
        </authorList>
    </citation>
    <scope>NUCLEOTIDE SEQUENCE [LARGE SCALE GENOMIC DNA]</scope>
    <source>
        <strain evidence="2">SORGH_AS_0422</strain>
    </source>
</reference>
<dbReference type="Proteomes" id="UP001258315">
    <property type="component" value="Unassembled WGS sequence"/>
</dbReference>
<gene>
    <name evidence="1" type="ORF">QE417_000247</name>
</gene>
<organism evidence="1 2">
    <name type="scientific">Mucilaginibacter terrae</name>
    <dbReference type="NCBI Taxonomy" id="1955052"/>
    <lineage>
        <taxon>Bacteria</taxon>
        <taxon>Pseudomonadati</taxon>
        <taxon>Bacteroidota</taxon>
        <taxon>Sphingobacteriia</taxon>
        <taxon>Sphingobacteriales</taxon>
        <taxon>Sphingobacteriaceae</taxon>
        <taxon>Mucilaginibacter</taxon>
    </lineage>
</organism>
<keyword evidence="2" id="KW-1185">Reference proteome</keyword>